<feature type="transmembrane region" description="Helical" evidence="1">
    <location>
        <begin position="126"/>
        <end position="154"/>
    </location>
</feature>
<dbReference type="Pfam" id="PF09955">
    <property type="entry name" value="DUF2189"/>
    <property type="match status" value="1"/>
</dbReference>
<comment type="caution">
    <text evidence="2">The sequence shown here is derived from an EMBL/GenBank/DDBJ whole genome shotgun (WGS) entry which is preliminary data.</text>
</comment>
<organism evidence="2 3">
    <name type="scientific">Peteryoungia ipomoeae</name>
    <dbReference type="NCBI Taxonomy" id="1210932"/>
    <lineage>
        <taxon>Bacteria</taxon>
        <taxon>Pseudomonadati</taxon>
        <taxon>Pseudomonadota</taxon>
        <taxon>Alphaproteobacteria</taxon>
        <taxon>Hyphomicrobiales</taxon>
        <taxon>Rhizobiaceae</taxon>
        <taxon>Peteryoungia</taxon>
    </lineage>
</organism>
<evidence type="ECO:0000313" key="3">
    <source>
        <dbReference type="Proteomes" id="UP000308828"/>
    </source>
</evidence>
<proteinExistence type="predicted"/>
<feature type="transmembrane region" description="Helical" evidence="1">
    <location>
        <begin position="174"/>
        <end position="203"/>
    </location>
</feature>
<accession>A0A4S8NT53</accession>
<evidence type="ECO:0000256" key="1">
    <source>
        <dbReference type="SAM" id="Phobius"/>
    </source>
</evidence>
<keyword evidence="3" id="KW-1185">Reference proteome</keyword>
<keyword evidence="1" id="KW-0812">Transmembrane</keyword>
<protein>
    <submittedName>
        <fullName evidence="2">DUF2189 domain-containing protein</fullName>
    </submittedName>
</protein>
<dbReference type="OrthoDB" id="9809543at2"/>
<dbReference type="InterPro" id="IPR018692">
    <property type="entry name" value="DUF2189"/>
</dbReference>
<dbReference type="EMBL" id="STGV01000010">
    <property type="protein sequence ID" value="THV19805.1"/>
    <property type="molecule type" value="Genomic_DNA"/>
</dbReference>
<feature type="transmembrane region" description="Helical" evidence="1">
    <location>
        <begin position="77"/>
        <end position="99"/>
    </location>
</feature>
<reference evidence="2 3" key="1">
    <citation type="submission" date="2019-04" db="EMBL/GenBank/DDBJ databases">
        <title>Genome sequence of strain shin9-1.</title>
        <authorList>
            <person name="Gao J."/>
            <person name="Sun J."/>
        </authorList>
    </citation>
    <scope>NUCLEOTIDE SEQUENCE [LARGE SCALE GENOMIC DNA]</scope>
    <source>
        <strain evidence="3">shin9-1</strain>
    </source>
</reference>
<evidence type="ECO:0000313" key="2">
    <source>
        <dbReference type="EMBL" id="THV19805.1"/>
    </source>
</evidence>
<dbReference type="RefSeq" id="WP_136600392.1">
    <property type="nucleotide sequence ID" value="NZ_STGV01000010.1"/>
</dbReference>
<feature type="transmembrane region" description="Helical" evidence="1">
    <location>
        <begin position="224"/>
        <end position="257"/>
    </location>
</feature>
<feature type="transmembrane region" description="Helical" evidence="1">
    <location>
        <begin position="53"/>
        <end position="71"/>
    </location>
</feature>
<dbReference type="AlphaFoldDB" id="A0A4S8NT53"/>
<keyword evidence="1" id="KW-0472">Membrane</keyword>
<gene>
    <name evidence="2" type="ORF">FAA97_20245</name>
</gene>
<dbReference type="Proteomes" id="UP000308828">
    <property type="component" value="Unassembled WGS sequence"/>
</dbReference>
<keyword evidence="1" id="KW-1133">Transmembrane helix</keyword>
<sequence length="268" mass="29599">MSGKDQASVLISEVSDIEETRNIQWKRNLAAGAPLRWLSLGWKDLWIKPIPSLLYGLLVCVASIAFIGYMFSTGRDYFLFPALSGFLIVGPIIASGLYLKSRNLELGEPFSFSTMVSVRPKAGAQVFFTGMLLVMLILLWMRAAVLVYALFFGLQPFPGLDQIATMLFTTPTGWAMLFVGGFVGSLFAGFAFAISVFSIPMLLDRQIDAFTAMGISTTMVWNNLRVTITWGAIVLALFLACLATGLLGLIVIFPWLGHATWHAYREMR</sequence>
<name>A0A4S8NT53_9HYPH</name>